<proteinExistence type="predicted"/>
<protein>
    <submittedName>
        <fullName evidence="1">Uncharacterized protein</fullName>
    </submittedName>
</protein>
<dbReference type="Proteomes" id="UP000053660">
    <property type="component" value="Unassembled WGS sequence"/>
</dbReference>
<dbReference type="AlphaFoldDB" id="A0A0B1T3V9"/>
<organism evidence="1 2">
    <name type="scientific">Oesophagostomum dentatum</name>
    <name type="common">Nodular worm</name>
    <dbReference type="NCBI Taxonomy" id="61180"/>
    <lineage>
        <taxon>Eukaryota</taxon>
        <taxon>Metazoa</taxon>
        <taxon>Ecdysozoa</taxon>
        <taxon>Nematoda</taxon>
        <taxon>Chromadorea</taxon>
        <taxon>Rhabditida</taxon>
        <taxon>Rhabditina</taxon>
        <taxon>Rhabditomorpha</taxon>
        <taxon>Strongyloidea</taxon>
        <taxon>Strongylidae</taxon>
        <taxon>Oesophagostomum</taxon>
    </lineage>
</organism>
<dbReference type="EMBL" id="KN552608">
    <property type="protein sequence ID" value="KHJ90836.1"/>
    <property type="molecule type" value="Genomic_DNA"/>
</dbReference>
<reference evidence="1 2" key="1">
    <citation type="submission" date="2014-03" db="EMBL/GenBank/DDBJ databases">
        <title>Draft genome of the hookworm Oesophagostomum dentatum.</title>
        <authorList>
            <person name="Mitreva M."/>
        </authorList>
    </citation>
    <scope>NUCLEOTIDE SEQUENCE [LARGE SCALE GENOMIC DNA]</scope>
    <source>
        <strain evidence="1 2">OD-Hann</strain>
    </source>
</reference>
<sequence length="390" mass="43206">LIESLSSENEISPAEKLTSTSVHVSNLEGLKKLLKKHKGHFNPSDFLDILKSALLLDKERHTAPDFIRSSKKEPSEADIMKMSVDDDLLAMISAVLDLGMQKDQLFRNLEKRLLSGIGEAEFSLPSAMSFVIAAKRAGYGLSQEIKAALKEVLITQMRDIDSANILIAVLAHWDMADKEVSRAAVVKTAELLGSDMSCCALTVGEMCSLMNKLAERHIRDIRLLPLLAARITEYVYQFVVFVISTRLARMNKYGKKEVEVCNSFLSDVLFKIGSPSSHVSPSCIDQTGTLFDAQIVCEQGSSRLVPISKWGNSLPRPILFFGWGQTRQIASDVPRTEHNALLGWDQLSIRLLRAKGVKPVVVLHSDLSILSSTAEKVQFLRKRILDSASQ</sequence>
<accession>A0A0B1T3V9</accession>
<gene>
    <name evidence="1" type="ORF">OESDEN_09309</name>
</gene>
<name>A0A0B1T3V9_OESDE</name>
<keyword evidence="2" id="KW-1185">Reference proteome</keyword>
<evidence type="ECO:0000313" key="2">
    <source>
        <dbReference type="Proteomes" id="UP000053660"/>
    </source>
</evidence>
<dbReference type="OrthoDB" id="5877528at2759"/>
<evidence type="ECO:0000313" key="1">
    <source>
        <dbReference type="EMBL" id="KHJ90836.1"/>
    </source>
</evidence>
<feature type="non-terminal residue" evidence="1">
    <location>
        <position position="1"/>
    </location>
</feature>